<dbReference type="EnsemblPlants" id="KQJ96978">
    <property type="protein sequence ID" value="KQJ96978"/>
    <property type="gene ID" value="BRADI_3g28076v3"/>
</dbReference>
<dbReference type="InterPro" id="IPR050254">
    <property type="entry name" value="RNA_pol_beta''_euk"/>
</dbReference>
<keyword evidence="3" id="KW-0548">Nucleotidyltransferase</keyword>
<dbReference type="InParanoid" id="A0A0Q3HTY9"/>
<protein>
    <submittedName>
        <fullName evidence="6 7">Uncharacterized protein</fullName>
    </submittedName>
</protein>
<keyword evidence="4" id="KW-0479">Metal-binding</keyword>
<evidence type="ECO:0000256" key="2">
    <source>
        <dbReference type="ARBA" id="ARBA00022679"/>
    </source>
</evidence>
<sequence length="78" mass="9068">MGEGINLASLFTRDVLQEEDNLQLRLVNLISHENSKLTQRIYHTTSQFVRTCLVVNWEQEEKEESRVSLVEVRANDHG</sequence>
<accession>A0A0Q3HTY9</accession>
<dbReference type="Proteomes" id="UP000008810">
    <property type="component" value="Chromosome 3"/>
</dbReference>
<evidence type="ECO:0000313" key="6">
    <source>
        <dbReference type="EMBL" id="KQJ96978.1"/>
    </source>
</evidence>
<proteinExistence type="predicted"/>
<keyword evidence="5" id="KW-0804">Transcription</keyword>
<gene>
    <name evidence="6" type="ORF">BRADI_3g28076v3</name>
</gene>
<keyword evidence="2" id="KW-0808">Transferase</keyword>
<keyword evidence="8" id="KW-1185">Reference proteome</keyword>
<evidence type="ECO:0000313" key="7">
    <source>
        <dbReference type="EnsemblPlants" id="KQJ96978"/>
    </source>
</evidence>
<evidence type="ECO:0000256" key="3">
    <source>
        <dbReference type="ARBA" id="ARBA00022695"/>
    </source>
</evidence>
<organism evidence="6">
    <name type="scientific">Brachypodium distachyon</name>
    <name type="common">Purple false brome</name>
    <name type="synonym">Trachynia distachya</name>
    <dbReference type="NCBI Taxonomy" id="15368"/>
    <lineage>
        <taxon>Eukaryota</taxon>
        <taxon>Viridiplantae</taxon>
        <taxon>Streptophyta</taxon>
        <taxon>Embryophyta</taxon>
        <taxon>Tracheophyta</taxon>
        <taxon>Spermatophyta</taxon>
        <taxon>Magnoliopsida</taxon>
        <taxon>Liliopsida</taxon>
        <taxon>Poales</taxon>
        <taxon>Poaceae</taxon>
        <taxon>BOP clade</taxon>
        <taxon>Pooideae</taxon>
        <taxon>Stipodae</taxon>
        <taxon>Brachypodieae</taxon>
        <taxon>Brachypodium</taxon>
    </lineage>
</organism>
<dbReference type="GO" id="GO:0016779">
    <property type="term" value="F:nucleotidyltransferase activity"/>
    <property type="evidence" value="ECO:0007669"/>
    <property type="project" value="UniProtKB-KW"/>
</dbReference>
<evidence type="ECO:0000256" key="1">
    <source>
        <dbReference type="ARBA" id="ARBA00022478"/>
    </source>
</evidence>
<reference evidence="7" key="3">
    <citation type="submission" date="2018-08" db="UniProtKB">
        <authorList>
            <consortium name="EnsemblPlants"/>
        </authorList>
    </citation>
    <scope>IDENTIFICATION</scope>
    <source>
        <strain evidence="7">cv. Bd21</strain>
    </source>
</reference>
<dbReference type="GO" id="GO:0000428">
    <property type="term" value="C:DNA-directed RNA polymerase complex"/>
    <property type="evidence" value="ECO:0007669"/>
    <property type="project" value="UniProtKB-KW"/>
</dbReference>
<dbReference type="Gramene" id="KQJ96978">
    <property type="protein sequence ID" value="KQJ96978"/>
    <property type="gene ID" value="BRADI_3g28076v3"/>
</dbReference>
<evidence type="ECO:0000313" key="8">
    <source>
        <dbReference type="Proteomes" id="UP000008810"/>
    </source>
</evidence>
<dbReference type="GO" id="GO:0046872">
    <property type="term" value="F:metal ion binding"/>
    <property type="evidence" value="ECO:0007669"/>
    <property type="project" value="UniProtKB-KW"/>
</dbReference>
<reference evidence="6" key="2">
    <citation type="submission" date="2017-06" db="EMBL/GenBank/DDBJ databases">
        <title>WGS assembly of Brachypodium distachyon.</title>
        <authorList>
            <consortium name="The International Brachypodium Initiative"/>
            <person name="Lucas S."/>
            <person name="Harmon-Smith M."/>
            <person name="Lail K."/>
            <person name="Tice H."/>
            <person name="Grimwood J."/>
            <person name="Bruce D."/>
            <person name="Barry K."/>
            <person name="Shu S."/>
            <person name="Lindquist E."/>
            <person name="Wang M."/>
            <person name="Pitluck S."/>
            <person name="Vogel J.P."/>
            <person name="Garvin D.F."/>
            <person name="Mockler T.C."/>
            <person name="Schmutz J."/>
            <person name="Rokhsar D."/>
            <person name="Bevan M.W."/>
        </authorList>
    </citation>
    <scope>NUCLEOTIDE SEQUENCE</scope>
    <source>
        <strain evidence="6">Bd21</strain>
    </source>
</reference>
<dbReference type="PANTHER" id="PTHR34995">
    <property type="entry name" value="DNA-DIRECTED RNA POLYMERASE SUBUNIT BETA"/>
    <property type="match status" value="1"/>
</dbReference>
<dbReference type="AlphaFoldDB" id="A0A0Q3HTY9"/>
<name>A0A0Q3HTY9_BRADI</name>
<keyword evidence="1" id="KW-0240">DNA-directed RNA polymerase</keyword>
<evidence type="ECO:0000256" key="5">
    <source>
        <dbReference type="ARBA" id="ARBA00023163"/>
    </source>
</evidence>
<dbReference type="EMBL" id="CM000882">
    <property type="protein sequence ID" value="KQJ96978.1"/>
    <property type="molecule type" value="Genomic_DNA"/>
</dbReference>
<reference evidence="6 7" key="1">
    <citation type="journal article" date="2010" name="Nature">
        <title>Genome sequencing and analysis of the model grass Brachypodium distachyon.</title>
        <authorList>
            <consortium name="International Brachypodium Initiative"/>
        </authorList>
    </citation>
    <scope>NUCLEOTIDE SEQUENCE [LARGE SCALE GENOMIC DNA]</scope>
    <source>
        <strain evidence="6 7">Bd21</strain>
    </source>
</reference>
<dbReference type="OrthoDB" id="1935949at2759"/>
<dbReference type="PANTHER" id="PTHR34995:SF1">
    <property type="entry name" value="DNA-DIRECTED RNA POLYMERASE SUBUNIT BETA"/>
    <property type="match status" value="1"/>
</dbReference>
<evidence type="ECO:0000256" key="4">
    <source>
        <dbReference type="ARBA" id="ARBA00022723"/>
    </source>
</evidence>